<evidence type="ECO:0000313" key="3">
    <source>
        <dbReference type="EMBL" id="KAL1514945.1"/>
    </source>
</evidence>
<dbReference type="AlphaFoldDB" id="A0AB34J7Y9"/>
<feature type="signal peptide" evidence="2">
    <location>
        <begin position="1"/>
        <end position="22"/>
    </location>
</feature>
<evidence type="ECO:0000313" key="4">
    <source>
        <dbReference type="Proteomes" id="UP001515480"/>
    </source>
</evidence>
<comment type="caution">
    <text evidence="3">The sequence shown here is derived from an EMBL/GenBank/DDBJ whole genome shotgun (WGS) entry which is preliminary data.</text>
</comment>
<feature type="chain" id="PRO_5044212275" description="N-acetyltransferase domain-containing protein" evidence="2">
    <location>
        <begin position="23"/>
        <end position="566"/>
    </location>
</feature>
<keyword evidence="4" id="KW-1185">Reference proteome</keyword>
<evidence type="ECO:0008006" key="5">
    <source>
        <dbReference type="Google" id="ProtNLM"/>
    </source>
</evidence>
<proteinExistence type="predicted"/>
<feature type="region of interest" description="Disordered" evidence="1">
    <location>
        <begin position="30"/>
        <end position="50"/>
    </location>
</feature>
<dbReference type="Proteomes" id="UP001515480">
    <property type="component" value="Unassembled WGS sequence"/>
</dbReference>
<feature type="region of interest" description="Disordered" evidence="1">
    <location>
        <begin position="330"/>
        <end position="361"/>
    </location>
</feature>
<gene>
    <name evidence="3" type="ORF">AB1Y20_004021</name>
</gene>
<name>A0AB34J7Y9_PRYPA</name>
<protein>
    <recommendedName>
        <fullName evidence="5">N-acetyltransferase domain-containing protein</fullName>
    </recommendedName>
</protein>
<reference evidence="3 4" key="1">
    <citation type="journal article" date="2024" name="Science">
        <title>Giant polyketide synthase enzymes in the biosynthesis of giant marine polyether toxins.</title>
        <authorList>
            <person name="Fallon T.R."/>
            <person name="Shende V.V."/>
            <person name="Wierzbicki I.H."/>
            <person name="Pendleton A.L."/>
            <person name="Watervoot N.F."/>
            <person name="Auber R.P."/>
            <person name="Gonzalez D.J."/>
            <person name="Wisecaver J.H."/>
            <person name="Moore B.S."/>
        </authorList>
    </citation>
    <scope>NUCLEOTIDE SEQUENCE [LARGE SCALE GENOMIC DNA]</scope>
    <source>
        <strain evidence="3 4">12B1</strain>
    </source>
</reference>
<organism evidence="3 4">
    <name type="scientific">Prymnesium parvum</name>
    <name type="common">Toxic golden alga</name>
    <dbReference type="NCBI Taxonomy" id="97485"/>
    <lineage>
        <taxon>Eukaryota</taxon>
        <taxon>Haptista</taxon>
        <taxon>Haptophyta</taxon>
        <taxon>Prymnesiophyceae</taxon>
        <taxon>Prymnesiales</taxon>
        <taxon>Prymnesiaceae</taxon>
        <taxon>Prymnesium</taxon>
    </lineage>
</organism>
<keyword evidence="2" id="KW-0732">Signal</keyword>
<evidence type="ECO:0000256" key="1">
    <source>
        <dbReference type="SAM" id="MobiDB-lite"/>
    </source>
</evidence>
<sequence length="566" mass="59850">MARCLPLPRRLLLPLLLPLTSAHVIPRGAAVARPARRSSSPRGCDGEDAPPRELEVVAHQAHEAINSALLSGRRHFRVEASTPSLDPSAAGYEPAVLARLALECMRALTVLDGQLLLLLPGFQAAHEAYAQRAEWRAGDVERLRVLDVALCPAPSDGEARAAAVLVAGGGAGGVGDGAADRHVRAWLRHAGATVCLNCRVPMMPFERARYETVFALEPHSICRELLRFPGAGGMPHYTERFWVNSYGQLQLGGRTSPEALRTESLGEALLWRVHPGAWRVLLDVGSSGAFSLVEELPNRPNERELTELLVPRVKAWRAAFGSALRALSAPSSGDGEAVRVGGGEEGLEEGREGRAEGGREARAAGVATAAEGEAPPVVCLRWEEIQADGEPRALSLYQAAALLRQRCYGEAVSFAHDQQALHLLRPYTPNEAALARARSEAFGRSNGDMLGAALVIPDGAGAGIASLEQLALQKEPSAAERAACAACLLARAQREAAALGHTHLAVRTLPNHLQVEGARWLEEAGFVSAGAEGLAPEGLARALAGAAYYKRLELATDGRGSAGGAS</sequence>
<evidence type="ECO:0000256" key="2">
    <source>
        <dbReference type="SAM" id="SignalP"/>
    </source>
</evidence>
<accession>A0AB34J7Y9</accession>
<feature type="compositionally biased region" description="Low complexity" evidence="1">
    <location>
        <begin position="30"/>
        <end position="43"/>
    </location>
</feature>
<dbReference type="EMBL" id="JBGBPQ010000012">
    <property type="protein sequence ID" value="KAL1514945.1"/>
    <property type="molecule type" value="Genomic_DNA"/>
</dbReference>
<feature type="compositionally biased region" description="Basic and acidic residues" evidence="1">
    <location>
        <begin position="348"/>
        <end position="361"/>
    </location>
</feature>